<protein>
    <submittedName>
        <fullName evidence="1">Uncharacterized protein</fullName>
    </submittedName>
</protein>
<name>A0A9E7MRS9_9CAUD</name>
<dbReference type="Proteomes" id="UP001056576">
    <property type="component" value="Segment"/>
</dbReference>
<sequence>MTVKIESPVPGITLTDAISDFYASAGVESTTVDDVDGRRFQVQASNITHYRDRDRFMETRCDADDFETLTAPSLEALYEYMAGYFAYHDTSHAKNKDGEYVEVTFGDICEVVTIRDFSPTVLAYTDRMKTLMAQRAEAAERASAKAIADAEAAEVRQRAIDEAELKRLTEKLGR</sequence>
<dbReference type="EMBL" id="ON529857">
    <property type="protein sequence ID" value="USN15330.1"/>
    <property type="molecule type" value="Genomic_DNA"/>
</dbReference>
<reference evidence="1 2" key="1">
    <citation type="submission" date="2022-05" db="EMBL/GenBank/DDBJ databases">
        <authorList>
            <person name="Friedrich I."/>
            <person name="Poehlein A."/>
            <person name="Schneider D."/>
            <person name="Hertel R."/>
            <person name="Daniel R."/>
        </authorList>
    </citation>
    <scope>NUCLEOTIDE SEQUENCE [LARGE SCALE GENOMIC DNA]</scope>
</reference>
<proteinExistence type="predicted"/>
<keyword evidence="2" id="KW-1185">Reference proteome</keyword>
<evidence type="ECO:0000313" key="2">
    <source>
        <dbReference type="Proteomes" id="UP001056576"/>
    </source>
</evidence>
<accession>A0A9E7MRS9</accession>
<evidence type="ECO:0000313" key="1">
    <source>
        <dbReference type="EMBL" id="USN15330.1"/>
    </source>
</evidence>
<gene>
    <name evidence="1" type="ORF">KIKIMORA_01840</name>
</gene>
<organism evidence="1 2">
    <name type="scientific">Brevundimonas phage vB_BpoS-Kikimora</name>
    <dbReference type="NCBI Taxonomy" id="2948601"/>
    <lineage>
        <taxon>Viruses</taxon>
        <taxon>Duplodnaviria</taxon>
        <taxon>Heunggongvirae</taxon>
        <taxon>Uroviricota</taxon>
        <taxon>Caudoviricetes</taxon>
        <taxon>Jeanschmidtviridae</taxon>
        <taxon>Kikimoravirus</taxon>
        <taxon>Kikimoravirus kikimora</taxon>
    </lineage>
</organism>